<dbReference type="InterPro" id="IPR050808">
    <property type="entry name" value="Phage_Integrase"/>
</dbReference>
<evidence type="ECO:0000313" key="7">
    <source>
        <dbReference type="Proteomes" id="UP000238261"/>
    </source>
</evidence>
<evidence type="ECO:0000313" key="6">
    <source>
        <dbReference type="EMBL" id="PPU99438.1"/>
    </source>
</evidence>
<evidence type="ECO:0000256" key="1">
    <source>
        <dbReference type="ARBA" id="ARBA00008857"/>
    </source>
</evidence>
<dbReference type="GO" id="GO:0003677">
    <property type="term" value="F:DNA binding"/>
    <property type="evidence" value="ECO:0007669"/>
    <property type="project" value="UniProtKB-KW"/>
</dbReference>
<proteinExistence type="inferred from homology"/>
<dbReference type="InterPro" id="IPR010998">
    <property type="entry name" value="Integrase_recombinase_N"/>
</dbReference>
<dbReference type="PANTHER" id="PTHR30629:SF2">
    <property type="entry name" value="PROPHAGE INTEGRASE INTS-RELATED"/>
    <property type="match status" value="1"/>
</dbReference>
<gene>
    <name evidence="6" type="ORF">XhyaCFBP1156_04045</name>
</gene>
<dbReference type="PANTHER" id="PTHR30629">
    <property type="entry name" value="PROPHAGE INTEGRASE"/>
    <property type="match status" value="1"/>
</dbReference>
<dbReference type="Gene3D" id="3.30.160.390">
    <property type="entry name" value="Integrase, DNA-binding domain"/>
    <property type="match status" value="1"/>
</dbReference>
<protein>
    <submittedName>
        <fullName evidence="6">DUF4102 domain-containing protein</fullName>
    </submittedName>
</protein>
<keyword evidence="3" id="KW-0238">DNA-binding</keyword>
<dbReference type="Pfam" id="PF13356">
    <property type="entry name" value="Arm-DNA-bind_3"/>
    <property type="match status" value="1"/>
</dbReference>
<feature type="domain" description="Phage integrase central" evidence="5">
    <location>
        <begin position="80"/>
        <end position="116"/>
    </location>
</feature>
<keyword evidence="2" id="KW-0229">DNA integration</keyword>
<keyword evidence="7" id="KW-1185">Reference proteome</keyword>
<dbReference type="InterPro" id="IPR025166">
    <property type="entry name" value="Integrase_DNA_bind_dom"/>
</dbReference>
<dbReference type="GO" id="GO:0015074">
    <property type="term" value="P:DNA integration"/>
    <property type="evidence" value="ECO:0007669"/>
    <property type="project" value="UniProtKB-KW"/>
</dbReference>
<reference evidence="7" key="1">
    <citation type="submission" date="2016-08" db="EMBL/GenBank/DDBJ databases">
        <authorList>
            <person name="Merda D."/>
            <person name="Briand M."/>
            <person name="Taghouti G."/>
            <person name="Carrere S."/>
            <person name="Gouzy J."/>
            <person name="Portier P."/>
            <person name="Jacques M.-A."/>
            <person name="Fischer-Le Saux M."/>
        </authorList>
    </citation>
    <scope>NUCLEOTIDE SEQUENCE [LARGE SCALE GENOMIC DNA]</scope>
    <source>
        <strain evidence="7">CFBP1156</strain>
    </source>
</reference>
<comment type="similarity">
    <text evidence="1">Belongs to the 'phage' integrase family.</text>
</comment>
<dbReference type="EMBL" id="MDEG01000002">
    <property type="protein sequence ID" value="PPU99438.1"/>
    <property type="molecule type" value="Genomic_DNA"/>
</dbReference>
<dbReference type="AlphaFoldDB" id="A0A2S7F239"/>
<sequence length="122" mass="14139">MAAGCTYLDVKMNGARYWRMKYRYGGRERLTAFGVYPDVSLAEARKRREKAKALVREGIDPNEAKRQDRIATATRLTNSFETVCREWIAVRGVRWTERHRKNLIAQLERDAFPKLGVALSPH</sequence>
<evidence type="ECO:0000256" key="2">
    <source>
        <dbReference type="ARBA" id="ARBA00022908"/>
    </source>
</evidence>
<evidence type="ECO:0000259" key="4">
    <source>
        <dbReference type="Pfam" id="PF13356"/>
    </source>
</evidence>
<accession>A0A2S7F239</accession>
<dbReference type="InterPro" id="IPR053876">
    <property type="entry name" value="Phage_int_M"/>
</dbReference>
<dbReference type="Proteomes" id="UP000238261">
    <property type="component" value="Unassembled WGS sequence"/>
</dbReference>
<dbReference type="InterPro" id="IPR038488">
    <property type="entry name" value="Integrase_DNA-bd_sf"/>
</dbReference>
<name>A0A2S7F239_9XANT</name>
<dbReference type="Gene3D" id="1.10.150.130">
    <property type="match status" value="1"/>
</dbReference>
<feature type="domain" description="Integrase DNA-binding" evidence="4">
    <location>
        <begin position="7"/>
        <end position="67"/>
    </location>
</feature>
<evidence type="ECO:0000259" key="5">
    <source>
        <dbReference type="Pfam" id="PF22022"/>
    </source>
</evidence>
<comment type="caution">
    <text evidence="6">The sequence shown here is derived from an EMBL/GenBank/DDBJ whole genome shotgun (WGS) entry which is preliminary data.</text>
</comment>
<evidence type="ECO:0000256" key="3">
    <source>
        <dbReference type="ARBA" id="ARBA00023125"/>
    </source>
</evidence>
<dbReference type="Pfam" id="PF22022">
    <property type="entry name" value="Phage_int_M"/>
    <property type="match status" value="1"/>
</dbReference>
<organism evidence="6 7">
    <name type="scientific">Xanthomonas hyacinthi</name>
    <dbReference type="NCBI Taxonomy" id="56455"/>
    <lineage>
        <taxon>Bacteria</taxon>
        <taxon>Pseudomonadati</taxon>
        <taxon>Pseudomonadota</taxon>
        <taxon>Gammaproteobacteria</taxon>
        <taxon>Lysobacterales</taxon>
        <taxon>Lysobacteraceae</taxon>
        <taxon>Xanthomonas</taxon>
    </lineage>
</organism>